<evidence type="ECO:0000313" key="1">
    <source>
        <dbReference type="EMBL" id="KRT16991.1"/>
    </source>
</evidence>
<reference evidence="1 2" key="1">
    <citation type="submission" date="2015-11" db="EMBL/GenBank/DDBJ databases">
        <title>Sequence of Pedobacter ginsenosidimutans.</title>
        <authorList>
            <person name="Carson E."/>
            <person name="Keyser V."/>
            <person name="Newman J."/>
            <person name="Miller J."/>
        </authorList>
    </citation>
    <scope>NUCLEOTIDE SEQUENCE [LARGE SCALE GENOMIC DNA]</scope>
    <source>
        <strain evidence="1 2">KACC 14530</strain>
    </source>
</reference>
<evidence type="ECO:0000313" key="2">
    <source>
        <dbReference type="Proteomes" id="UP000051950"/>
    </source>
</evidence>
<dbReference type="Proteomes" id="UP000051950">
    <property type="component" value="Unassembled WGS sequence"/>
</dbReference>
<name>A0A0T5VTC2_9SPHI</name>
<protein>
    <submittedName>
        <fullName evidence="1">Uncharacterized protein</fullName>
    </submittedName>
</protein>
<comment type="caution">
    <text evidence="1">The sequence shown here is derived from an EMBL/GenBank/DDBJ whole genome shotgun (WGS) entry which is preliminary data.</text>
</comment>
<organism evidence="1 2">
    <name type="scientific">Pedobacter ginsenosidimutans</name>
    <dbReference type="NCBI Taxonomy" id="687842"/>
    <lineage>
        <taxon>Bacteria</taxon>
        <taxon>Pseudomonadati</taxon>
        <taxon>Bacteroidota</taxon>
        <taxon>Sphingobacteriia</taxon>
        <taxon>Sphingobacteriales</taxon>
        <taxon>Sphingobacteriaceae</taxon>
        <taxon>Pedobacter</taxon>
    </lineage>
</organism>
<dbReference type="EMBL" id="LMZQ01000003">
    <property type="protein sequence ID" value="KRT16991.1"/>
    <property type="molecule type" value="Genomic_DNA"/>
</dbReference>
<dbReference type="AlphaFoldDB" id="A0A0T5VTC2"/>
<proteinExistence type="predicted"/>
<keyword evidence="2" id="KW-1185">Reference proteome</keyword>
<accession>A0A0T5VTC2</accession>
<sequence>MTFFGARATFSGVKLLNRQTVKAKEATSKAIVFFIFFGLNRLNFKILIKNHLCIAPEIQLQSYAVVKVDNPYITGEVTVACELNIVLY</sequence>
<gene>
    <name evidence="1" type="ORF">ASU31_04740</name>
</gene>